<evidence type="ECO:0000313" key="3">
    <source>
        <dbReference type="Proteomes" id="UP001442494"/>
    </source>
</evidence>
<protein>
    <submittedName>
        <fullName evidence="2">Carbon dioxide concentrating mechanism protein</fullName>
    </submittedName>
</protein>
<keyword evidence="3" id="KW-1185">Reference proteome</keyword>
<organism evidence="2 3">
    <name type="scientific">Funiculus sociatus GB2-A5</name>
    <dbReference type="NCBI Taxonomy" id="2933946"/>
    <lineage>
        <taxon>Bacteria</taxon>
        <taxon>Bacillati</taxon>
        <taxon>Cyanobacteriota</taxon>
        <taxon>Cyanophyceae</taxon>
        <taxon>Coleofasciculales</taxon>
        <taxon>Coleofasciculaceae</taxon>
        <taxon>Funiculus</taxon>
    </lineage>
</organism>
<reference evidence="2 3" key="1">
    <citation type="submission" date="2022-04" db="EMBL/GenBank/DDBJ databases">
        <title>Positive selection, recombination, and allopatry shape intraspecific diversity of widespread and dominant cyanobacteria.</title>
        <authorList>
            <person name="Wei J."/>
            <person name="Shu W."/>
            <person name="Hu C."/>
        </authorList>
    </citation>
    <scope>NUCLEOTIDE SEQUENCE [LARGE SCALE GENOMIC DNA]</scope>
    <source>
        <strain evidence="2 3">GB2-A5</strain>
    </source>
</reference>
<gene>
    <name evidence="2" type="ORF">NDI37_21045</name>
</gene>
<dbReference type="InterPro" id="IPR011004">
    <property type="entry name" value="Trimer_LpxA-like_sf"/>
</dbReference>
<dbReference type="Proteomes" id="UP001442494">
    <property type="component" value="Unassembled WGS sequence"/>
</dbReference>
<dbReference type="RefSeq" id="WP_190420707.1">
    <property type="nucleotide sequence ID" value="NZ_JAMPKK010000055.1"/>
</dbReference>
<feature type="compositionally biased region" description="Basic and acidic residues" evidence="1">
    <location>
        <begin position="123"/>
        <end position="141"/>
    </location>
</feature>
<proteinExistence type="predicted"/>
<dbReference type="Gene3D" id="2.160.10.10">
    <property type="entry name" value="Hexapeptide repeat proteins"/>
    <property type="match status" value="1"/>
</dbReference>
<feature type="region of interest" description="Disordered" evidence="1">
    <location>
        <begin position="114"/>
        <end position="198"/>
    </location>
</feature>
<evidence type="ECO:0000256" key="1">
    <source>
        <dbReference type="SAM" id="MobiDB-lite"/>
    </source>
</evidence>
<sequence>MHLPLLPPFSNSQVYVQGDVSIDESAAIAPGVIIQADPDCKIIIAAGVCIGMGTIIHAHKGNLEVEAGVILGAGVLLVGTGKIGANACIGAATTVFNASVESCQVVPPGSLLGVKGRQIADTPEARKSEDAANQPESKDFPPESLNGQGIATSDPTPSGEDTQEELAIATTPPTPSGEDTQEEPVPKPPPVGVPVYGQANLNRLLLTLFPHHKSANPPPEDNHSE</sequence>
<feature type="compositionally biased region" description="Polar residues" evidence="1">
    <location>
        <begin position="145"/>
        <end position="160"/>
    </location>
</feature>
<evidence type="ECO:0000313" key="2">
    <source>
        <dbReference type="EMBL" id="MEP0866943.1"/>
    </source>
</evidence>
<dbReference type="SUPFAM" id="SSF51161">
    <property type="entry name" value="Trimeric LpxA-like enzymes"/>
    <property type="match status" value="1"/>
</dbReference>
<dbReference type="EMBL" id="JAMPKK010000055">
    <property type="protein sequence ID" value="MEP0866943.1"/>
    <property type="molecule type" value="Genomic_DNA"/>
</dbReference>
<accession>A0ABV0JTZ4</accession>
<name>A0ABV0JTZ4_9CYAN</name>
<comment type="caution">
    <text evidence="2">The sequence shown here is derived from an EMBL/GenBank/DDBJ whole genome shotgun (WGS) entry which is preliminary data.</text>
</comment>